<protein>
    <recommendedName>
        <fullName evidence="4">Lipoprotein</fullName>
    </recommendedName>
</protein>
<reference evidence="2" key="1">
    <citation type="journal article" date="2023" name="Front. Microbiol.">
        <title>Ralstonia chuxiongensis sp. nov., Ralstonia mojiangensis sp. nov., and Ralstonia soli sp. nov., isolated from tobacco fields, are three novel species in the family Burkholderiaceae.</title>
        <authorList>
            <person name="Lu C.H."/>
            <person name="Zhang Y.Y."/>
            <person name="Jiang N."/>
            <person name="Chen W."/>
            <person name="Shao X."/>
            <person name="Zhao Z.M."/>
            <person name="Lu W.L."/>
            <person name="Hu X."/>
            <person name="Xi Y.X."/>
            <person name="Zou S.Y."/>
            <person name="Wei Q.J."/>
            <person name="Lin Z.L."/>
            <person name="Gong L."/>
            <person name="Gai X.T."/>
            <person name="Zhang L.Q."/>
            <person name="Li J.Y."/>
            <person name="Jin Y."/>
            <person name="Xia Z.Y."/>
        </authorList>
    </citation>
    <scope>NUCLEOTIDE SEQUENCE</scope>
    <source>
        <strain evidence="2">22TCCZM01-4</strain>
    </source>
</reference>
<keyword evidence="1" id="KW-0732">Signal</keyword>
<reference evidence="2" key="2">
    <citation type="submission" date="2023-02" db="EMBL/GenBank/DDBJ databases">
        <authorList>
            <person name="Lu C.-H."/>
        </authorList>
    </citation>
    <scope>NUCLEOTIDE SEQUENCE</scope>
    <source>
        <strain evidence="2">22TCCZM01-4</strain>
    </source>
</reference>
<gene>
    <name evidence="2" type="ORF">N5I87_22525</name>
</gene>
<dbReference type="RefSeq" id="WP_260800762.1">
    <property type="nucleotide sequence ID" value="NZ_JAOCQJ010000007.1"/>
</dbReference>
<name>A0AAE3I7T0_9RALS</name>
<proteinExistence type="predicted"/>
<evidence type="ECO:0000313" key="3">
    <source>
        <dbReference type="Proteomes" id="UP001164374"/>
    </source>
</evidence>
<accession>A0AAE3I7T0</accession>
<organism evidence="2 3">
    <name type="scientific">Ralstonia mojiangensis</name>
    <dbReference type="NCBI Taxonomy" id="2953895"/>
    <lineage>
        <taxon>Bacteria</taxon>
        <taxon>Pseudomonadati</taxon>
        <taxon>Pseudomonadota</taxon>
        <taxon>Betaproteobacteria</taxon>
        <taxon>Burkholderiales</taxon>
        <taxon>Burkholderiaceae</taxon>
        <taxon>Ralstonia</taxon>
    </lineage>
</organism>
<sequence length="163" mass="17477">MHRLFRNKAAGFLLLFLISSCSVATSKGSIGLTVKQTGELPAVCFAAADENGNQPIRIHFVGVSHATGSFGSEPYWQVEVPESSKPLYLKRGECLTYGEAIAGANILTEPKRLEPGVLYGIGLVPYEAGADFVYGANFCLIRQHNGKLKVVDPAIEHGVCPAK</sequence>
<dbReference type="Proteomes" id="UP001164374">
    <property type="component" value="Unassembled WGS sequence"/>
</dbReference>
<feature type="signal peptide" evidence="1">
    <location>
        <begin position="1"/>
        <end position="24"/>
    </location>
</feature>
<evidence type="ECO:0008006" key="4">
    <source>
        <dbReference type="Google" id="ProtNLM"/>
    </source>
</evidence>
<feature type="chain" id="PRO_5041966680" description="Lipoprotein" evidence="1">
    <location>
        <begin position="25"/>
        <end position="163"/>
    </location>
</feature>
<dbReference type="AlphaFoldDB" id="A0AAE3I7T0"/>
<comment type="caution">
    <text evidence="2">The sequence shown here is derived from an EMBL/GenBank/DDBJ whole genome shotgun (WGS) entry which is preliminary data.</text>
</comment>
<evidence type="ECO:0000313" key="2">
    <source>
        <dbReference type="EMBL" id="MCT7318807.1"/>
    </source>
</evidence>
<dbReference type="PROSITE" id="PS51257">
    <property type="entry name" value="PROKAR_LIPOPROTEIN"/>
    <property type="match status" value="1"/>
</dbReference>
<evidence type="ECO:0000256" key="1">
    <source>
        <dbReference type="SAM" id="SignalP"/>
    </source>
</evidence>
<dbReference type="EMBL" id="JAOCQJ010000007">
    <property type="protein sequence ID" value="MCT7318807.1"/>
    <property type="molecule type" value="Genomic_DNA"/>
</dbReference>